<organism evidence="11">
    <name type="scientific">Thermogemmatispora argillosa</name>
    <dbReference type="NCBI Taxonomy" id="2045280"/>
    <lineage>
        <taxon>Bacteria</taxon>
        <taxon>Bacillati</taxon>
        <taxon>Chloroflexota</taxon>
        <taxon>Ktedonobacteria</taxon>
        <taxon>Thermogemmatisporales</taxon>
        <taxon>Thermogemmatisporaceae</taxon>
        <taxon>Thermogemmatispora</taxon>
    </lineage>
</organism>
<evidence type="ECO:0000256" key="9">
    <source>
        <dbReference type="SAM" id="MobiDB-lite"/>
    </source>
</evidence>
<comment type="subcellular location">
    <subcellularLocation>
        <location evidence="8">Cytoplasm</location>
    </subcellularLocation>
</comment>
<dbReference type="GO" id="GO:0004045">
    <property type="term" value="F:peptidyl-tRNA hydrolase activity"/>
    <property type="evidence" value="ECO:0007669"/>
    <property type="project" value="UniProtKB-UniRule"/>
</dbReference>
<dbReference type="GO" id="GO:0005737">
    <property type="term" value="C:cytoplasm"/>
    <property type="evidence" value="ECO:0007669"/>
    <property type="project" value="UniProtKB-SubCell"/>
</dbReference>
<accession>A0A455T7I1</accession>
<dbReference type="EC" id="3.1.1.29" evidence="1 8"/>
<dbReference type="SUPFAM" id="SSF53178">
    <property type="entry name" value="Peptidyl-tRNA hydrolase-like"/>
    <property type="match status" value="1"/>
</dbReference>
<dbReference type="EMBL" id="AP019377">
    <property type="protein sequence ID" value="BBH95184.1"/>
    <property type="molecule type" value="Genomic_DNA"/>
</dbReference>
<dbReference type="FunFam" id="3.40.50.1470:FF:000001">
    <property type="entry name" value="Peptidyl-tRNA hydrolase"/>
    <property type="match status" value="1"/>
</dbReference>
<evidence type="ECO:0000256" key="7">
    <source>
        <dbReference type="ARBA" id="ARBA00050038"/>
    </source>
</evidence>
<dbReference type="Pfam" id="PF01261">
    <property type="entry name" value="AP_endonuc_2"/>
    <property type="match status" value="1"/>
</dbReference>
<feature type="binding site" evidence="8">
    <location>
        <position position="64"/>
    </location>
    <ligand>
        <name>tRNA</name>
        <dbReference type="ChEBI" id="CHEBI:17843"/>
    </ligand>
</feature>
<name>A0A455T7I1_9CHLR</name>
<dbReference type="InterPro" id="IPR018171">
    <property type="entry name" value="Pept_tRNA_hydro_CS"/>
</dbReference>
<dbReference type="AlphaFoldDB" id="A0A455T7I1"/>
<feature type="binding site" evidence="8">
    <location>
        <position position="66"/>
    </location>
    <ligand>
        <name>tRNA</name>
        <dbReference type="ChEBI" id="CHEBI:17843"/>
    </ligand>
</feature>
<dbReference type="NCBIfam" id="TIGR00447">
    <property type="entry name" value="pth"/>
    <property type="match status" value="1"/>
</dbReference>
<evidence type="ECO:0000256" key="5">
    <source>
        <dbReference type="ARBA" id="ARBA00038063"/>
    </source>
</evidence>
<evidence type="ECO:0000259" key="10">
    <source>
        <dbReference type="Pfam" id="PF01261"/>
    </source>
</evidence>
<dbReference type="InterPro" id="IPR013022">
    <property type="entry name" value="Xyl_isomerase-like_TIM-brl"/>
</dbReference>
<dbReference type="GO" id="GO:0006515">
    <property type="term" value="P:protein quality control for misfolded or incompletely synthesized proteins"/>
    <property type="evidence" value="ECO:0007669"/>
    <property type="project" value="UniProtKB-UniRule"/>
</dbReference>
<sequence length="502" mass="54547">MKLIVGLGNPGPQYAPTRHNVGFRVVEKLAQKLGWRWSEERSRALLASGLLGAEKVILVKPLTYMNLSGEAVGALARWYRLSPQDILVVCDDLDLPVGRLRLRARGSTGGHNGLESIVQHLHSDQFPRLRIGIGRPTDRRVSVVDYVLGVPPPTERTQLDQAEDEAVAAIELVLARGLEAAMSVVNSDPESRRRLEEQRQRQHARRPPIQLGMVARLFPTHWRPLREEITFARSCGFQWLQLRGSEAGLSEQELGDSFESLAVALREAGLTCALEIALSLGETGTTASGATLVTVLRANLTAIRCLPCSRVHFHLLASLSSPEALSGLEERLVPALQEAQALAAAQTPPFLLGIEQNEPAAGLFAQPARCAWLLEQVPGLGLVWDVNHTAPESVEDYLRLAPRMILVHVSDTPLPQLNYHLPLGLGTLDIEGYCEELLARGFAGPAILEIGGTPRSGGFGRDSDEALQASAQRLRAALGRAYARVRSRSAGDTTGQASLTSR</sequence>
<feature type="site" description="Discriminates between blocked and unblocked aminoacyl-tRNA" evidence="8">
    <location>
        <position position="9"/>
    </location>
</feature>
<evidence type="ECO:0000256" key="3">
    <source>
        <dbReference type="ARBA" id="ARBA00022801"/>
    </source>
</evidence>
<comment type="catalytic activity">
    <reaction evidence="6 8">
        <text>an N-acyl-L-alpha-aminoacyl-tRNA + H2O = an N-acyl-L-amino acid + a tRNA + H(+)</text>
        <dbReference type="Rhea" id="RHEA:54448"/>
        <dbReference type="Rhea" id="RHEA-COMP:10123"/>
        <dbReference type="Rhea" id="RHEA-COMP:13883"/>
        <dbReference type="ChEBI" id="CHEBI:15377"/>
        <dbReference type="ChEBI" id="CHEBI:15378"/>
        <dbReference type="ChEBI" id="CHEBI:59874"/>
        <dbReference type="ChEBI" id="CHEBI:78442"/>
        <dbReference type="ChEBI" id="CHEBI:138191"/>
        <dbReference type="EC" id="3.1.1.29"/>
    </reaction>
</comment>
<evidence type="ECO:0000313" key="11">
    <source>
        <dbReference type="EMBL" id="BBH95184.1"/>
    </source>
</evidence>
<comment type="function">
    <text evidence="8">Hydrolyzes ribosome-free peptidyl-tRNAs (with 1 or more amino acids incorporated), which drop off the ribosome during protein synthesis, or as a result of ribosome stalling.</text>
</comment>
<dbReference type="GO" id="GO:0000049">
    <property type="term" value="F:tRNA binding"/>
    <property type="evidence" value="ECO:0007669"/>
    <property type="project" value="UniProtKB-UniRule"/>
</dbReference>
<dbReference type="Gene3D" id="3.20.20.150">
    <property type="entry name" value="Divalent-metal-dependent TIM barrel enzymes"/>
    <property type="match status" value="1"/>
</dbReference>
<feature type="binding site" evidence="8">
    <location>
        <position position="14"/>
    </location>
    <ligand>
        <name>tRNA</name>
        <dbReference type="ChEBI" id="CHEBI:17843"/>
    </ligand>
</feature>
<feature type="binding site" evidence="8">
    <location>
        <position position="112"/>
    </location>
    <ligand>
        <name>tRNA</name>
        <dbReference type="ChEBI" id="CHEBI:17843"/>
    </ligand>
</feature>
<gene>
    <name evidence="8" type="primary">pth</name>
    <name evidence="11" type="ORF">KTA_33830</name>
</gene>
<evidence type="ECO:0000256" key="2">
    <source>
        <dbReference type="ARBA" id="ARBA00022555"/>
    </source>
</evidence>
<dbReference type="InterPro" id="IPR036237">
    <property type="entry name" value="Xyl_isomerase-like_sf"/>
</dbReference>
<dbReference type="CDD" id="cd00462">
    <property type="entry name" value="PTH"/>
    <property type="match status" value="1"/>
</dbReference>
<dbReference type="GO" id="GO:0072344">
    <property type="term" value="P:rescue of stalled ribosome"/>
    <property type="evidence" value="ECO:0007669"/>
    <property type="project" value="UniProtKB-UniRule"/>
</dbReference>
<dbReference type="InterPro" id="IPR001328">
    <property type="entry name" value="Pept_tRNA_hydro"/>
</dbReference>
<dbReference type="PANTHER" id="PTHR17224:SF1">
    <property type="entry name" value="PEPTIDYL-TRNA HYDROLASE"/>
    <property type="match status" value="1"/>
</dbReference>
<dbReference type="PANTHER" id="PTHR17224">
    <property type="entry name" value="PEPTIDYL-TRNA HYDROLASE"/>
    <property type="match status" value="1"/>
</dbReference>
<evidence type="ECO:0000256" key="4">
    <source>
        <dbReference type="ARBA" id="ARBA00022884"/>
    </source>
</evidence>
<evidence type="ECO:0000256" key="1">
    <source>
        <dbReference type="ARBA" id="ARBA00013260"/>
    </source>
</evidence>
<proteinExistence type="inferred from homology"/>
<evidence type="ECO:0000256" key="6">
    <source>
        <dbReference type="ARBA" id="ARBA00048707"/>
    </source>
</evidence>
<dbReference type="PROSITE" id="PS01195">
    <property type="entry name" value="PEPT_TRNA_HYDROL_1"/>
    <property type="match status" value="1"/>
</dbReference>
<keyword evidence="4 8" id="KW-0694">RNA-binding</keyword>
<dbReference type="Gene3D" id="3.40.50.1470">
    <property type="entry name" value="Peptidyl-tRNA hydrolase"/>
    <property type="match status" value="1"/>
</dbReference>
<evidence type="ECO:0000256" key="8">
    <source>
        <dbReference type="HAMAP-Rule" id="MF_00083"/>
    </source>
</evidence>
<keyword evidence="3 8" id="KW-0378">Hydrolase</keyword>
<dbReference type="SUPFAM" id="SSF51658">
    <property type="entry name" value="Xylose isomerase-like"/>
    <property type="match status" value="1"/>
</dbReference>
<feature type="domain" description="Xylose isomerase-like TIM barrel" evidence="10">
    <location>
        <begin position="231"/>
        <end position="475"/>
    </location>
</feature>
<dbReference type="HAMAP" id="MF_00083">
    <property type="entry name" value="Pept_tRNA_hydro_bact"/>
    <property type="match status" value="1"/>
</dbReference>
<feature type="region of interest" description="Disordered" evidence="9">
    <location>
        <begin position="185"/>
        <end position="205"/>
    </location>
</feature>
<feature type="active site" description="Proton acceptor" evidence="8">
    <location>
        <position position="19"/>
    </location>
</feature>
<dbReference type="Pfam" id="PF01195">
    <property type="entry name" value="Pept_tRNA_hydro"/>
    <property type="match status" value="1"/>
</dbReference>
<keyword evidence="2 8" id="KW-0820">tRNA-binding</keyword>
<comment type="similarity">
    <text evidence="5 8">Belongs to the PTH family.</text>
</comment>
<feature type="site" description="Stabilizes the basic form of H active site to accept a proton" evidence="8">
    <location>
        <position position="91"/>
    </location>
</feature>
<comment type="subunit">
    <text evidence="8">Monomer.</text>
</comment>
<feature type="compositionally biased region" description="Basic and acidic residues" evidence="9">
    <location>
        <begin position="189"/>
        <end position="200"/>
    </location>
</feature>
<protein>
    <recommendedName>
        <fullName evidence="7 8">Peptidyl-tRNA hydrolase</fullName>
        <shortName evidence="8">Pth</shortName>
        <ecNumber evidence="1 8">3.1.1.29</ecNumber>
    </recommendedName>
</protein>
<comment type="function">
    <text evidence="8">Catalyzes the release of premature peptidyl moieties from peptidyl-tRNA molecules trapped in stalled 50S ribosomal subunits, and thus maintains levels of free tRNAs and 50S ribosomes.</text>
</comment>
<keyword evidence="8" id="KW-0963">Cytoplasm</keyword>
<reference evidence="11" key="1">
    <citation type="submission" date="2018-12" db="EMBL/GenBank/DDBJ databases">
        <title>Novel natural products biosynthetic potential of the class Ktedonobacteria.</title>
        <authorList>
            <person name="Zheng Y."/>
            <person name="Saitou A."/>
            <person name="Wang C.M."/>
            <person name="Toyoda A."/>
            <person name="Minakuchi Y."/>
            <person name="Sekiguchi Y."/>
            <person name="Ueda K."/>
            <person name="Takano H."/>
            <person name="Sakai Y."/>
            <person name="Yokota A."/>
            <person name="Yabe S."/>
        </authorList>
    </citation>
    <scope>NUCLEOTIDE SEQUENCE</scope>
    <source>
        <strain evidence="11">A3-2</strain>
    </source>
</reference>
<dbReference type="InterPro" id="IPR036416">
    <property type="entry name" value="Pept_tRNA_hydro_sf"/>
</dbReference>